<evidence type="ECO:0000256" key="2">
    <source>
        <dbReference type="ARBA" id="ARBA00005436"/>
    </source>
</evidence>
<accession>D2I1G6</accession>
<dbReference type="GO" id="GO:0002181">
    <property type="term" value="P:cytoplasmic translation"/>
    <property type="evidence" value="ECO:0007669"/>
    <property type="project" value="TreeGrafter"/>
</dbReference>
<evidence type="ECO:0000256" key="4">
    <source>
        <dbReference type="ARBA" id="ARBA00023274"/>
    </source>
</evidence>
<comment type="function">
    <text evidence="1">Plays an important role in the elongation step of protein synthesis.</text>
</comment>
<keyword evidence="3" id="KW-0689">Ribosomal protein</keyword>
<dbReference type="InterPro" id="IPR038716">
    <property type="entry name" value="P1/P2_N_sf"/>
</dbReference>
<feature type="non-terminal residue" evidence="7">
    <location>
        <position position="86"/>
    </location>
</feature>
<protein>
    <recommendedName>
        <fullName evidence="5">Large ribosomal subunit protein P2</fullName>
    </recommendedName>
    <alternativeName>
        <fullName evidence="6">60S acidic ribosomal protein P2</fullName>
    </alternativeName>
</protein>
<keyword evidence="4" id="KW-0687">Ribonucleoprotein</keyword>
<gene>
    <name evidence="7" type="ORF">PANDA_019135</name>
</gene>
<sequence length="86" mass="8611">HDDAVTITENKINALTKTASINVEFFWPDWFAKTLADVNIGNLICSAGAAGPAPAAGAAPAGAPALATSVAPAKKKGEASSDDIGF</sequence>
<dbReference type="FunFam" id="1.10.10.1410:FF:000002">
    <property type="entry name" value="60S acidic ribosomal protein P2"/>
    <property type="match status" value="1"/>
</dbReference>
<evidence type="ECO:0000256" key="1">
    <source>
        <dbReference type="ARBA" id="ARBA00003362"/>
    </source>
</evidence>
<name>D2I1G6_AILME</name>
<dbReference type="PANTHER" id="PTHR45696:SF10">
    <property type="entry name" value="LARGE RIBOSOMAL SUBUNIT PROTEIN P1"/>
    <property type="match status" value="1"/>
</dbReference>
<dbReference type="GO" id="GO:0022625">
    <property type="term" value="C:cytosolic large ribosomal subunit"/>
    <property type="evidence" value="ECO:0007669"/>
    <property type="project" value="TreeGrafter"/>
</dbReference>
<evidence type="ECO:0000256" key="5">
    <source>
        <dbReference type="ARBA" id="ARBA00035301"/>
    </source>
</evidence>
<dbReference type="CDD" id="cd05831">
    <property type="entry name" value="Ribosomal_P1"/>
    <property type="match status" value="1"/>
</dbReference>
<dbReference type="GO" id="GO:0003735">
    <property type="term" value="F:structural constituent of ribosome"/>
    <property type="evidence" value="ECO:0007669"/>
    <property type="project" value="TreeGrafter"/>
</dbReference>
<proteinExistence type="inferred from homology"/>
<dbReference type="Gene3D" id="1.10.10.1410">
    <property type="match status" value="1"/>
</dbReference>
<comment type="similarity">
    <text evidence="2">Belongs to the eukaryotic ribosomal protein P1/P2 family.</text>
</comment>
<evidence type="ECO:0000256" key="3">
    <source>
        <dbReference type="ARBA" id="ARBA00022980"/>
    </source>
</evidence>
<feature type="non-terminal residue" evidence="7">
    <location>
        <position position="1"/>
    </location>
</feature>
<dbReference type="GO" id="GO:0043021">
    <property type="term" value="F:ribonucleoprotein complex binding"/>
    <property type="evidence" value="ECO:0007669"/>
    <property type="project" value="TreeGrafter"/>
</dbReference>
<dbReference type="Pfam" id="PF00428">
    <property type="entry name" value="Ribosomal_60s"/>
    <property type="match status" value="1"/>
</dbReference>
<dbReference type="GO" id="GO:0030295">
    <property type="term" value="F:protein kinase activator activity"/>
    <property type="evidence" value="ECO:0007669"/>
    <property type="project" value="TreeGrafter"/>
</dbReference>
<reference evidence="7" key="1">
    <citation type="journal article" date="2010" name="Nature">
        <title>The sequence and de novo assembly of the giant panda genome.</title>
        <authorList>
            <person name="Li R."/>
            <person name="Fan W."/>
            <person name="Tian G."/>
            <person name="Zhu H."/>
            <person name="He L."/>
            <person name="Cai J."/>
            <person name="Huang Q."/>
            <person name="Cai Q."/>
            <person name="Li B."/>
            <person name="Bai Y."/>
            <person name="Zhang Z."/>
            <person name="Zhang Y."/>
            <person name="Wang W."/>
            <person name="Li J."/>
            <person name="Wei F."/>
            <person name="Li H."/>
            <person name="Jian M."/>
            <person name="Li J."/>
            <person name="Zhang Z."/>
            <person name="Nielsen R."/>
            <person name="Li D."/>
            <person name="Gu W."/>
            <person name="Yang Z."/>
            <person name="Xuan Z."/>
            <person name="Ryder O.A."/>
            <person name="Leung F.C."/>
            <person name="Zhou Y."/>
            <person name="Cao J."/>
            <person name="Sun X."/>
            <person name="Fu Y."/>
            <person name="Fang X."/>
            <person name="Guo X."/>
            <person name="Wang B."/>
            <person name="Hou R."/>
            <person name="Shen F."/>
            <person name="Mu B."/>
            <person name="Ni P."/>
            <person name="Lin R."/>
            <person name="Qian W."/>
            <person name="Wang G."/>
            <person name="Yu C."/>
            <person name="Nie W."/>
            <person name="Wang J."/>
            <person name="Wu Z."/>
            <person name="Liang H."/>
            <person name="Min J."/>
            <person name="Wu Q."/>
            <person name="Cheng S."/>
            <person name="Ruan J."/>
            <person name="Wang M."/>
            <person name="Shi Z."/>
            <person name="Wen M."/>
            <person name="Liu B."/>
            <person name="Ren X."/>
            <person name="Zheng H."/>
            <person name="Dong D."/>
            <person name="Cook K."/>
            <person name="Shan G."/>
            <person name="Zhang H."/>
            <person name="Kosiol C."/>
            <person name="Xie X."/>
            <person name="Lu Z."/>
            <person name="Zheng H."/>
            <person name="Li Y."/>
            <person name="Steiner C.C."/>
            <person name="Lam T.T."/>
            <person name="Lin S."/>
            <person name="Zhang Q."/>
            <person name="Li G."/>
            <person name="Tian J."/>
            <person name="Gong T."/>
            <person name="Liu H."/>
            <person name="Zhang D."/>
            <person name="Fang L."/>
            <person name="Ye C."/>
            <person name="Zhang J."/>
            <person name="Hu W."/>
            <person name="Xu A."/>
            <person name="Ren Y."/>
            <person name="Zhang G."/>
            <person name="Bruford M.W."/>
            <person name="Li Q."/>
            <person name="Ma L."/>
            <person name="Guo Y."/>
            <person name="An N."/>
            <person name="Hu Y."/>
            <person name="Zheng Y."/>
            <person name="Shi Y."/>
            <person name="Li Z."/>
            <person name="Liu Q."/>
            <person name="Chen Y."/>
            <person name="Zhao J."/>
            <person name="Qu N."/>
            <person name="Zhao S."/>
            <person name="Tian F."/>
            <person name="Wang X."/>
            <person name="Wang H."/>
            <person name="Xu L."/>
            <person name="Liu X."/>
            <person name="Vinar T."/>
            <person name="Wang Y."/>
            <person name="Lam T.W."/>
            <person name="Yiu S.M."/>
            <person name="Liu S."/>
            <person name="Zhang H."/>
            <person name="Li D."/>
            <person name="Huang Y."/>
            <person name="Wang X."/>
            <person name="Yang G."/>
            <person name="Jiang Z."/>
            <person name="Wang J."/>
            <person name="Qin N."/>
            <person name="Li L."/>
            <person name="Li J."/>
            <person name="Bolund L."/>
            <person name="Kristiansen K."/>
            <person name="Wong G.K."/>
            <person name="Olson M."/>
            <person name="Zhang X."/>
            <person name="Li S."/>
            <person name="Yang H."/>
            <person name="Wang J."/>
            <person name="Wang J."/>
        </authorList>
    </citation>
    <scope>NUCLEOTIDE SEQUENCE [LARGE SCALE GENOMIC DNA]</scope>
</reference>
<dbReference type="AlphaFoldDB" id="D2I1G6"/>
<dbReference type="InParanoid" id="D2I1G6"/>
<evidence type="ECO:0000313" key="7">
    <source>
        <dbReference type="EMBL" id="EFB23122.1"/>
    </source>
</evidence>
<dbReference type="EMBL" id="GL193993">
    <property type="protein sequence ID" value="EFB23122.1"/>
    <property type="molecule type" value="Genomic_DNA"/>
</dbReference>
<organism evidence="7">
    <name type="scientific">Ailuropoda melanoleuca</name>
    <name type="common">Giant panda</name>
    <dbReference type="NCBI Taxonomy" id="9646"/>
    <lineage>
        <taxon>Eukaryota</taxon>
        <taxon>Metazoa</taxon>
        <taxon>Chordata</taxon>
        <taxon>Craniata</taxon>
        <taxon>Vertebrata</taxon>
        <taxon>Euteleostomi</taxon>
        <taxon>Mammalia</taxon>
        <taxon>Eutheria</taxon>
        <taxon>Laurasiatheria</taxon>
        <taxon>Carnivora</taxon>
        <taxon>Caniformia</taxon>
        <taxon>Ursidae</taxon>
        <taxon>Ailuropoda</taxon>
    </lineage>
</organism>
<dbReference type="PANTHER" id="PTHR45696">
    <property type="entry name" value="60S ACIDIC RIBOSOMAL PROTEIN P1"/>
    <property type="match status" value="1"/>
</dbReference>
<evidence type="ECO:0000256" key="6">
    <source>
        <dbReference type="ARBA" id="ARBA00035443"/>
    </source>
</evidence>